<dbReference type="EMBL" id="CAIJEN010000014">
    <property type="protein sequence ID" value="CAD0092939.1"/>
    <property type="molecule type" value="Genomic_DNA"/>
</dbReference>
<sequence>MSADTISNPPQPAGESKSARKKREKAEAATAAQAASQPQQDSDGQKTPDLADTNGDAFESSYVKELQKCVACFSIL</sequence>
<accession>A0A9N8JX06</accession>
<comment type="caution">
    <text evidence="2">The sequence shown here is derived from an EMBL/GenBank/DDBJ whole genome shotgun (WGS) entry which is preliminary data.</text>
</comment>
<protein>
    <submittedName>
        <fullName evidence="2">Uncharacterized protein</fullName>
    </submittedName>
</protein>
<dbReference type="AlphaFoldDB" id="A0A9N8JX06"/>
<proteinExistence type="predicted"/>
<evidence type="ECO:0000313" key="3">
    <source>
        <dbReference type="Proteomes" id="UP000716446"/>
    </source>
</evidence>
<organism evidence="2 3">
    <name type="scientific">Aureobasidium vineae</name>
    <dbReference type="NCBI Taxonomy" id="2773715"/>
    <lineage>
        <taxon>Eukaryota</taxon>
        <taxon>Fungi</taxon>
        <taxon>Dikarya</taxon>
        <taxon>Ascomycota</taxon>
        <taxon>Pezizomycotina</taxon>
        <taxon>Dothideomycetes</taxon>
        <taxon>Dothideomycetidae</taxon>
        <taxon>Dothideales</taxon>
        <taxon>Saccotheciaceae</taxon>
        <taxon>Aureobasidium</taxon>
    </lineage>
</organism>
<evidence type="ECO:0000313" key="2">
    <source>
        <dbReference type="EMBL" id="CAD0092939.1"/>
    </source>
</evidence>
<feature type="compositionally biased region" description="Low complexity" evidence="1">
    <location>
        <begin position="28"/>
        <end position="42"/>
    </location>
</feature>
<gene>
    <name evidence="2" type="ORF">AWRI4619_LOCUS7551</name>
</gene>
<dbReference type="Proteomes" id="UP000716446">
    <property type="component" value="Unassembled WGS sequence"/>
</dbReference>
<keyword evidence="3" id="KW-1185">Reference proteome</keyword>
<name>A0A9N8JX06_9PEZI</name>
<evidence type="ECO:0000256" key="1">
    <source>
        <dbReference type="SAM" id="MobiDB-lite"/>
    </source>
</evidence>
<feature type="region of interest" description="Disordered" evidence="1">
    <location>
        <begin position="1"/>
        <end position="55"/>
    </location>
</feature>
<reference evidence="2" key="1">
    <citation type="submission" date="2020-06" db="EMBL/GenBank/DDBJ databases">
        <authorList>
            <person name="Onetto C."/>
        </authorList>
    </citation>
    <scope>NUCLEOTIDE SEQUENCE</scope>
</reference>